<dbReference type="GO" id="GO:0005886">
    <property type="term" value="C:plasma membrane"/>
    <property type="evidence" value="ECO:0007669"/>
    <property type="project" value="UniProtKB-SubCell"/>
</dbReference>
<feature type="transmembrane region" description="Helical" evidence="6">
    <location>
        <begin position="239"/>
        <end position="257"/>
    </location>
</feature>
<proteinExistence type="predicted"/>
<keyword evidence="8" id="KW-1185">Reference proteome</keyword>
<sequence>MAIISKFKTGSAKKILESFLSLSVLNVVNYIFPLIIIPILIKRLGVENYGGYIFAYTVLNYMNLLVQYGFNFSATNKIAKNQGNVQLISETYSSITVIRLVISFILVLILLVLYLIIPDTLSLYLLGSGIFLGQGLIPVWLFQGLEKMKFITIINLVVRLVAFVFIYNFVQTEQDMGLLMSFQSLSFMLGALASAFIVYLTFKIKFFLPAFSQIKADLKEGWQLFLSTIGMNFYRESNIIILGLVTNYTVVGLYAPAEKLVKAMQSFTNIIVTALYPYFSRQFVQDNTTVMESFQKVGRYLTVFFLFGSVIICLLSSIIIELYLGEVIYNTVINLRILSFVILLGGLNYYYGIIGLVNRGENKFFTKAVWLSGLSSIISCFFCVYFWGDIGASIAMVLAELILLLLVFRKLKVISWG</sequence>
<protein>
    <submittedName>
        <fullName evidence="7">PST family polysaccharide transporter</fullName>
    </submittedName>
</protein>
<dbReference type="Proteomes" id="UP000295292">
    <property type="component" value="Unassembled WGS sequence"/>
</dbReference>
<feature type="transmembrane region" description="Helical" evidence="6">
    <location>
        <begin position="369"/>
        <end position="387"/>
    </location>
</feature>
<keyword evidence="4 6" id="KW-1133">Transmembrane helix</keyword>
<dbReference type="InterPro" id="IPR002797">
    <property type="entry name" value="Polysacc_synth"/>
</dbReference>
<dbReference type="PANTHER" id="PTHR30250:SF11">
    <property type="entry name" value="O-ANTIGEN TRANSPORTER-RELATED"/>
    <property type="match status" value="1"/>
</dbReference>
<dbReference type="AlphaFoldDB" id="A0A4R6W8V8"/>
<feature type="transmembrane region" description="Helical" evidence="6">
    <location>
        <begin position="393"/>
        <end position="411"/>
    </location>
</feature>
<feature type="transmembrane region" description="Helical" evidence="6">
    <location>
        <begin position="182"/>
        <end position="202"/>
    </location>
</feature>
<feature type="transmembrane region" description="Helical" evidence="6">
    <location>
        <begin position="300"/>
        <end position="325"/>
    </location>
</feature>
<evidence type="ECO:0000256" key="1">
    <source>
        <dbReference type="ARBA" id="ARBA00004651"/>
    </source>
</evidence>
<feature type="transmembrane region" description="Helical" evidence="6">
    <location>
        <begin position="53"/>
        <end position="74"/>
    </location>
</feature>
<feature type="transmembrane region" description="Helical" evidence="6">
    <location>
        <begin position="337"/>
        <end position="357"/>
    </location>
</feature>
<evidence type="ECO:0000256" key="6">
    <source>
        <dbReference type="SAM" id="Phobius"/>
    </source>
</evidence>
<evidence type="ECO:0000256" key="2">
    <source>
        <dbReference type="ARBA" id="ARBA00022475"/>
    </source>
</evidence>
<dbReference type="InterPro" id="IPR050833">
    <property type="entry name" value="Poly_Biosynth_Transport"/>
</dbReference>
<feature type="transmembrane region" description="Helical" evidence="6">
    <location>
        <begin position="95"/>
        <end position="117"/>
    </location>
</feature>
<organism evidence="7 8">
    <name type="scientific">Sphingobacterium yanglingense</name>
    <dbReference type="NCBI Taxonomy" id="1437280"/>
    <lineage>
        <taxon>Bacteria</taxon>
        <taxon>Pseudomonadati</taxon>
        <taxon>Bacteroidota</taxon>
        <taxon>Sphingobacteriia</taxon>
        <taxon>Sphingobacteriales</taxon>
        <taxon>Sphingobacteriaceae</taxon>
        <taxon>Sphingobacterium</taxon>
    </lineage>
</organism>
<evidence type="ECO:0000256" key="5">
    <source>
        <dbReference type="ARBA" id="ARBA00023136"/>
    </source>
</evidence>
<evidence type="ECO:0000313" key="8">
    <source>
        <dbReference type="Proteomes" id="UP000295292"/>
    </source>
</evidence>
<dbReference type="PANTHER" id="PTHR30250">
    <property type="entry name" value="PST FAMILY PREDICTED COLANIC ACID TRANSPORTER"/>
    <property type="match status" value="1"/>
</dbReference>
<comment type="caution">
    <text evidence="7">The sequence shown here is derived from an EMBL/GenBank/DDBJ whole genome shotgun (WGS) entry which is preliminary data.</text>
</comment>
<gene>
    <name evidence="7" type="ORF">CLV99_4553</name>
</gene>
<dbReference type="OrthoDB" id="9815702at2"/>
<feature type="transmembrane region" description="Helical" evidence="6">
    <location>
        <begin position="150"/>
        <end position="170"/>
    </location>
</feature>
<dbReference type="EMBL" id="SNYV01000019">
    <property type="protein sequence ID" value="TDQ73499.1"/>
    <property type="molecule type" value="Genomic_DNA"/>
</dbReference>
<feature type="transmembrane region" description="Helical" evidence="6">
    <location>
        <begin position="20"/>
        <end position="41"/>
    </location>
</feature>
<keyword evidence="2" id="KW-1003">Cell membrane</keyword>
<feature type="transmembrane region" description="Helical" evidence="6">
    <location>
        <begin position="123"/>
        <end position="143"/>
    </location>
</feature>
<dbReference type="Pfam" id="PF01943">
    <property type="entry name" value="Polysacc_synt"/>
    <property type="match status" value="1"/>
</dbReference>
<evidence type="ECO:0000256" key="4">
    <source>
        <dbReference type="ARBA" id="ARBA00022989"/>
    </source>
</evidence>
<keyword evidence="5 6" id="KW-0472">Membrane</keyword>
<evidence type="ECO:0000313" key="7">
    <source>
        <dbReference type="EMBL" id="TDQ73499.1"/>
    </source>
</evidence>
<comment type="subcellular location">
    <subcellularLocation>
        <location evidence="1">Cell membrane</location>
        <topology evidence="1">Multi-pass membrane protein</topology>
    </subcellularLocation>
</comment>
<reference evidence="7 8" key="1">
    <citation type="submission" date="2019-03" db="EMBL/GenBank/DDBJ databases">
        <title>Genomic Encyclopedia of Archaeal and Bacterial Type Strains, Phase II (KMG-II): from individual species to whole genera.</title>
        <authorList>
            <person name="Goeker M."/>
        </authorList>
    </citation>
    <scope>NUCLEOTIDE SEQUENCE [LARGE SCALE GENOMIC DNA]</scope>
    <source>
        <strain evidence="7 8">DSM 28353</strain>
    </source>
</reference>
<feature type="transmembrane region" description="Helical" evidence="6">
    <location>
        <begin position="263"/>
        <end position="279"/>
    </location>
</feature>
<accession>A0A4R6W8V8</accession>
<evidence type="ECO:0000256" key="3">
    <source>
        <dbReference type="ARBA" id="ARBA00022692"/>
    </source>
</evidence>
<name>A0A4R6W8V8_9SPHI</name>
<dbReference type="RefSeq" id="WP_133586675.1">
    <property type="nucleotide sequence ID" value="NZ_SNYV01000019.1"/>
</dbReference>
<keyword evidence="3 6" id="KW-0812">Transmembrane</keyword>